<reference evidence="3" key="1">
    <citation type="submission" date="2017-09" db="EMBL/GenBank/DDBJ databases">
        <title>Depth-based differentiation of microbial function through sediment-hosted aquifers and enrichment of novel symbionts in the deep terrestrial subsurface.</title>
        <authorList>
            <person name="Probst A.J."/>
            <person name="Ladd B."/>
            <person name="Jarett J.K."/>
            <person name="Geller-Mcgrath D.E."/>
            <person name="Sieber C.M.K."/>
            <person name="Emerson J.B."/>
            <person name="Anantharaman K."/>
            <person name="Thomas B.C."/>
            <person name="Malmstrom R."/>
            <person name="Stieglmeier M."/>
            <person name="Klingl A."/>
            <person name="Woyke T."/>
            <person name="Ryan C.M."/>
            <person name="Banfield J.F."/>
        </authorList>
    </citation>
    <scope>NUCLEOTIDE SEQUENCE [LARGE SCALE GENOMIC DNA]</scope>
</reference>
<dbReference type="AlphaFoldDB" id="A0A2H0YQM7"/>
<feature type="domain" description="M23ase beta-sheet core" evidence="1">
    <location>
        <begin position="10"/>
        <end position="63"/>
    </location>
</feature>
<protein>
    <recommendedName>
        <fullName evidence="1">M23ase beta-sheet core domain-containing protein</fullName>
    </recommendedName>
</protein>
<sequence>MIQSATINNQAVTILYGHLKLASINLKVGQQIKAGDKIGILGKGYSTETDGERKHLHLSIHLGNSINYKGYVSAKSQLSDWLDARRLF</sequence>
<dbReference type="SUPFAM" id="SSF51261">
    <property type="entry name" value="Duplicated hybrid motif"/>
    <property type="match status" value="1"/>
</dbReference>
<evidence type="ECO:0000313" key="2">
    <source>
        <dbReference type="EMBL" id="PIS40805.1"/>
    </source>
</evidence>
<comment type="caution">
    <text evidence="2">The sequence shown here is derived from an EMBL/GenBank/DDBJ whole genome shotgun (WGS) entry which is preliminary data.</text>
</comment>
<dbReference type="Pfam" id="PF01551">
    <property type="entry name" value="Peptidase_M23"/>
    <property type="match status" value="1"/>
</dbReference>
<dbReference type="InterPro" id="IPR016047">
    <property type="entry name" value="M23ase_b-sheet_dom"/>
</dbReference>
<dbReference type="CDD" id="cd12797">
    <property type="entry name" value="M23_peptidase"/>
    <property type="match status" value="1"/>
</dbReference>
<dbReference type="Proteomes" id="UP000236845">
    <property type="component" value="Unassembled WGS sequence"/>
</dbReference>
<dbReference type="InterPro" id="IPR011055">
    <property type="entry name" value="Dup_hybrid_motif"/>
</dbReference>
<organism evidence="2 3">
    <name type="scientific">Candidatus Kerfeldbacteria bacterium CG08_land_8_20_14_0_20_43_14</name>
    <dbReference type="NCBI Taxonomy" id="2014246"/>
    <lineage>
        <taxon>Bacteria</taxon>
        <taxon>Candidatus Kerfeldiibacteriota</taxon>
    </lineage>
</organism>
<dbReference type="EMBL" id="PEXW01000029">
    <property type="protein sequence ID" value="PIS40805.1"/>
    <property type="molecule type" value="Genomic_DNA"/>
</dbReference>
<name>A0A2H0YQM7_9BACT</name>
<gene>
    <name evidence="2" type="ORF">COT26_01385</name>
</gene>
<dbReference type="Gene3D" id="2.70.70.10">
    <property type="entry name" value="Glucose Permease (Domain IIA)"/>
    <property type="match status" value="1"/>
</dbReference>
<evidence type="ECO:0000313" key="3">
    <source>
        <dbReference type="Proteomes" id="UP000236845"/>
    </source>
</evidence>
<accession>A0A2H0YQM7</accession>
<proteinExistence type="predicted"/>
<evidence type="ECO:0000259" key="1">
    <source>
        <dbReference type="Pfam" id="PF01551"/>
    </source>
</evidence>